<name>A0A2P6TRY1_CHLSO</name>
<comment type="caution">
    <text evidence="1">The sequence shown here is derived from an EMBL/GenBank/DDBJ whole genome shotgun (WGS) entry which is preliminary data.</text>
</comment>
<evidence type="ECO:0000313" key="2">
    <source>
        <dbReference type="Proteomes" id="UP000239899"/>
    </source>
</evidence>
<dbReference type="EMBL" id="LHPG02000008">
    <property type="protein sequence ID" value="PRW56812.1"/>
    <property type="molecule type" value="Genomic_DNA"/>
</dbReference>
<dbReference type="AlphaFoldDB" id="A0A2P6TRY1"/>
<dbReference type="OrthoDB" id="519694at2759"/>
<accession>A0A2P6TRY1</accession>
<organism evidence="1 2">
    <name type="scientific">Chlorella sorokiniana</name>
    <name type="common">Freshwater green alga</name>
    <dbReference type="NCBI Taxonomy" id="3076"/>
    <lineage>
        <taxon>Eukaryota</taxon>
        <taxon>Viridiplantae</taxon>
        <taxon>Chlorophyta</taxon>
        <taxon>core chlorophytes</taxon>
        <taxon>Trebouxiophyceae</taxon>
        <taxon>Chlorellales</taxon>
        <taxon>Chlorellaceae</taxon>
        <taxon>Chlorella clade</taxon>
        <taxon>Chlorella</taxon>
    </lineage>
</organism>
<keyword evidence="2" id="KW-1185">Reference proteome</keyword>
<proteinExistence type="predicted"/>
<protein>
    <submittedName>
        <fullName evidence="1">Uncharacterized protein</fullName>
    </submittedName>
</protein>
<reference evidence="1 2" key="1">
    <citation type="journal article" date="2018" name="Plant J.">
        <title>Genome sequences of Chlorella sorokiniana UTEX 1602 and Micractinium conductrix SAG 241.80: implications to maltose excretion by a green alga.</title>
        <authorList>
            <person name="Arriola M.B."/>
            <person name="Velmurugan N."/>
            <person name="Zhang Y."/>
            <person name="Plunkett M.H."/>
            <person name="Hondzo H."/>
            <person name="Barney B.M."/>
        </authorList>
    </citation>
    <scope>NUCLEOTIDE SEQUENCE [LARGE SCALE GENOMIC DNA]</scope>
    <source>
        <strain evidence="2">UTEX 1602</strain>
    </source>
</reference>
<gene>
    <name evidence="1" type="ORF">C2E21_4601</name>
</gene>
<dbReference type="Proteomes" id="UP000239899">
    <property type="component" value="Unassembled WGS sequence"/>
</dbReference>
<sequence>MRTMMTECLQLERYGSRIVRRTQRHTPVAWLGAWTILLGFRDYKDIKHWRDQGLPCLRPTEEQMLLVFESWARVVELAEDLPADLTTEQACSPACAELVGSMTQLLATLVSLSHLDDAGPQQDANLAWLAANFMALEHPLVAAMRAQGAVGVGMQSPKICVNDGETGWADVYQYAKLAVAPPGRKWAAAAAPVPKVDKDNVKARALAELAQLLDRLDRHR</sequence>
<evidence type="ECO:0000313" key="1">
    <source>
        <dbReference type="EMBL" id="PRW56812.1"/>
    </source>
</evidence>